<organism evidence="2 3">
    <name type="scientific">Orchesella dallaii</name>
    <dbReference type="NCBI Taxonomy" id="48710"/>
    <lineage>
        <taxon>Eukaryota</taxon>
        <taxon>Metazoa</taxon>
        <taxon>Ecdysozoa</taxon>
        <taxon>Arthropoda</taxon>
        <taxon>Hexapoda</taxon>
        <taxon>Collembola</taxon>
        <taxon>Entomobryomorpha</taxon>
        <taxon>Entomobryoidea</taxon>
        <taxon>Orchesellidae</taxon>
        <taxon>Orchesellinae</taxon>
        <taxon>Orchesella</taxon>
    </lineage>
</organism>
<feature type="region of interest" description="Disordered" evidence="1">
    <location>
        <begin position="737"/>
        <end position="806"/>
    </location>
</feature>
<name>A0ABP1S405_9HEXA</name>
<feature type="compositionally biased region" description="Basic residues" evidence="1">
    <location>
        <begin position="761"/>
        <end position="786"/>
    </location>
</feature>
<protein>
    <submittedName>
        <fullName evidence="2">Uncharacterized protein</fullName>
    </submittedName>
</protein>
<comment type="caution">
    <text evidence="2">The sequence shown here is derived from an EMBL/GenBank/DDBJ whole genome shotgun (WGS) entry which is preliminary data.</text>
</comment>
<proteinExistence type="predicted"/>
<sequence length="993" mass="110961">MKIIQIIVFSALMYSSFNLGCTGALLKIFKEPNFKGANYNQSSWKICTDLPENFQISEGSLKTDGCIAIYVFTGCNDDAYGFVIKSDQPTLNKLAKEYQRATDTTAHDFKLRSLRDCTTNEIASDAFFDFWEVSFPTKKSSQFKGVCECIPLPKYESLDHEYGVNTYGKCFEFYSTENCTGGPIFKISKLKSSLPSLEAQSAKLCRIPIKCARIKTSVFNIIPSFNKSMLVANVKGRDAAVDATQTFINNGTSTIEEVYSVQRILTETVEFEFSKGFRELASSAHKVETTTENKTETVLEKSFGFKFSIPIKAVVLTVGFSYSESKKTTESFKTAVKTVFEEESEKTLKNSKLLTVKTTRKFEVRKKITLPTCTRYQVSSNVQIVEGIKMTYDVQFEIKGNTESGRRLPSEDIIFGLKQAGSKLRFIKDSPRANNFTVVAESTMAIKVSMGLISLVRAEGEIMHDCIKGHEICACDKYEIDLSKLCTQIPPNFRIGHGSLLTNGCVAVFFDKRCIEQHWAFVVLGHENSIARVKAVRNLHDEELYTEWSIIETTIQAFTNCYRLQGQPFPSVDYGNVKERDICGCVDSEWTAGFYGDLTLHGYCFKFYKAPKCTGEHTVMDSLISNVGNGVYKSFEPCQIPIACGQLTVRVFNLEPAFDSSRLPGRVDDEAVDAKQTFINNGTATMIELYDIGRELTETAEISVSQSIRQLNAAASSVKCEVNEEVVKTLDFKLTGKVEPNIPTSSGKPSKPEPATPTKPPTKKTTKKPKQNTTKKPKQKTTKKPSKKPDTNEKKPKPDDDDDDSDEVEISDILDLTSVPPVDASFEAEASYGIVNKVSKNLKDAFEKNSTKESESTNSTEKTFSTTKKFQVQKKIIMPGCSQYEVAAFVTIAHDVTLEYKMYFEVTGEAPSTYKKMSAEDIRIGLSRIPQRGLRVLKDHPRANNYTVIVESSLELKLNFGLNSVVKAEGKTLWDCIRRHKMCKCDCPGDGNK</sequence>
<gene>
    <name evidence="2" type="ORF">ODALV1_LOCUS29553</name>
</gene>
<evidence type="ECO:0000313" key="3">
    <source>
        <dbReference type="Proteomes" id="UP001642540"/>
    </source>
</evidence>
<dbReference type="Proteomes" id="UP001642540">
    <property type="component" value="Unassembled WGS sequence"/>
</dbReference>
<feature type="compositionally biased region" description="Basic and acidic residues" evidence="1">
    <location>
        <begin position="787"/>
        <end position="798"/>
    </location>
</feature>
<evidence type="ECO:0000313" key="2">
    <source>
        <dbReference type="EMBL" id="CAL8143417.1"/>
    </source>
</evidence>
<reference evidence="2 3" key="1">
    <citation type="submission" date="2024-08" db="EMBL/GenBank/DDBJ databases">
        <authorList>
            <person name="Cucini C."/>
            <person name="Frati F."/>
        </authorList>
    </citation>
    <scope>NUCLEOTIDE SEQUENCE [LARGE SCALE GENOMIC DNA]</scope>
</reference>
<accession>A0ABP1S405</accession>
<evidence type="ECO:0000256" key="1">
    <source>
        <dbReference type="SAM" id="MobiDB-lite"/>
    </source>
</evidence>
<keyword evidence="3" id="KW-1185">Reference proteome</keyword>
<dbReference type="EMBL" id="CAXLJM020000156">
    <property type="protein sequence ID" value="CAL8143417.1"/>
    <property type="molecule type" value="Genomic_DNA"/>
</dbReference>